<evidence type="ECO:0000313" key="1">
    <source>
        <dbReference type="EMBL" id="TFK74746.1"/>
    </source>
</evidence>
<evidence type="ECO:0000313" key="2">
    <source>
        <dbReference type="Proteomes" id="UP000308600"/>
    </source>
</evidence>
<dbReference type="EMBL" id="ML208266">
    <property type="protein sequence ID" value="TFK74746.1"/>
    <property type="molecule type" value="Genomic_DNA"/>
</dbReference>
<reference evidence="1 2" key="1">
    <citation type="journal article" date="2019" name="Nat. Ecol. Evol.">
        <title>Megaphylogeny resolves global patterns of mushroom evolution.</title>
        <authorList>
            <person name="Varga T."/>
            <person name="Krizsan K."/>
            <person name="Foldi C."/>
            <person name="Dima B."/>
            <person name="Sanchez-Garcia M."/>
            <person name="Sanchez-Ramirez S."/>
            <person name="Szollosi G.J."/>
            <person name="Szarkandi J.G."/>
            <person name="Papp V."/>
            <person name="Albert L."/>
            <person name="Andreopoulos W."/>
            <person name="Angelini C."/>
            <person name="Antonin V."/>
            <person name="Barry K.W."/>
            <person name="Bougher N.L."/>
            <person name="Buchanan P."/>
            <person name="Buyck B."/>
            <person name="Bense V."/>
            <person name="Catcheside P."/>
            <person name="Chovatia M."/>
            <person name="Cooper J."/>
            <person name="Damon W."/>
            <person name="Desjardin D."/>
            <person name="Finy P."/>
            <person name="Geml J."/>
            <person name="Haridas S."/>
            <person name="Hughes K."/>
            <person name="Justo A."/>
            <person name="Karasinski D."/>
            <person name="Kautmanova I."/>
            <person name="Kiss B."/>
            <person name="Kocsube S."/>
            <person name="Kotiranta H."/>
            <person name="LaButti K.M."/>
            <person name="Lechner B.E."/>
            <person name="Liimatainen K."/>
            <person name="Lipzen A."/>
            <person name="Lukacs Z."/>
            <person name="Mihaltcheva S."/>
            <person name="Morgado L.N."/>
            <person name="Niskanen T."/>
            <person name="Noordeloos M.E."/>
            <person name="Ohm R.A."/>
            <person name="Ortiz-Santana B."/>
            <person name="Ovrebo C."/>
            <person name="Racz N."/>
            <person name="Riley R."/>
            <person name="Savchenko A."/>
            <person name="Shiryaev A."/>
            <person name="Soop K."/>
            <person name="Spirin V."/>
            <person name="Szebenyi C."/>
            <person name="Tomsovsky M."/>
            <person name="Tulloss R.E."/>
            <person name="Uehling J."/>
            <person name="Grigoriev I.V."/>
            <person name="Vagvolgyi C."/>
            <person name="Papp T."/>
            <person name="Martin F.M."/>
            <person name="Miettinen O."/>
            <person name="Hibbett D.S."/>
            <person name="Nagy L.G."/>
        </authorList>
    </citation>
    <scope>NUCLEOTIDE SEQUENCE [LARGE SCALE GENOMIC DNA]</scope>
    <source>
        <strain evidence="1 2">NL-1719</strain>
    </source>
</reference>
<keyword evidence="2" id="KW-1185">Reference proteome</keyword>
<sequence length="401" mass="44524">MPTATAPSSSPHPFLSSFFTSPPLQQTPDEHSAAQRLVRITSSKSSLNDSEQRFSAAFQSDEQRSRGPTSPFVAPHHQDVVVSASPAAMFLSAFCSPVIQQRSPDEEGEVVAGYTLADIIGYGAFSTIRRAYSTSGGIVAVKIVRRSDLAKQEHTARMRLENEEAVWSSLSHEHILPLFTSLHTSYADFYVTLYCPAGSLFDILKRDGTPALPQDDVGMMFRQVVRGLRYLHEIALFVHRDIKLENILVDEMGICRIGDFGMTRKVGESEEEIDEDDEHQEFFQQQQHGGVHRAVSLAVPSAKYIHSHLTPRNPGGLRHRNSTSSAKPQFPLHNCQPGSLPYAAPELLSRQTSSHLLPHPAQDIWALGVMLYALLTGRLPFSDSFEPRLQMKILNGKHISM</sequence>
<accession>A0ACD3BAS6</accession>
<dbReference type="Proteomes" id="UP000308600">
    <property type="component" value="Unassembled WGS sequence"/>
</dbReference>
<organism evidence="1 2">
    <name type="scientific">Pluteus cervinus</name>
    <dbReference type="NCBI Taxonomy" id="181527"/>
    <lineage>
        <taxon>Eukaryota</taxon>
        <taxon>Fungi</taxon>
        <taxon>Dikarya</taxon>
        <taxon>Basidiomycota</taxon>
        <taxon>Agaricomycotina</taxon>
        <taxon>Agaricomycetes</taxon>
        <taxon>Agaricomycetidae</taxon>
        <taxon>Agaricales</taxon>
        <taxon>Pluteineae</taxon>
        <taxon>Pluteaceae</taxon>
        <taxon>Pluteus</taxon>
    </lineage>
</organism>
<name>A0ACD3BAS6_9AGAR</name>
<proteinExistence type="predicted"/>
<protein>
    <submittedName>
        <fullName evidence="1">Kinase-like protein</fullName>
    </submittedName>
</protein>
<gene>
    <name evidence="1" type="ORF">BDN72DRAFT_629642</name>
</gene>